<name>A0A4R3KKY1_9BACI</name>
<sequence>MGIQLIATVKITATPDLYKIVDILNKNLKYDDLMFGLAKDEEDPNLMVFSIYRT</sequence>
<dbReference type="AlphaFoldDB" id="A0A4R3KKY1"/>
<protein>
    <submittedName>
        <fullName evidence="1">Uncharacterized protein DUF4264</fullName>
    </submittedName>
</protein>
<dbReference type="EMBL" id="SMAB01000002">
    <property type="protein sequence ID" value="TCS84172.1"/>
    <property type="molecule type" value="Genomic_DNA"/>
</dbReference>
<dbReference type="Pfam" id="PF14084">
    <property type="entry name" value="DUF4264"/>
    <property type="match status" value="1"/>
</dbReference>
<accession>A0A4R3KKY1</accession>
<proteinExistence type="predicted"/>
<dbReference type="InterPro" id="IPR012190">
    <property type="entry name" value="UCP036698"/>
</dbReference>
<comment type="caution">
    <text evidence="1">The sequence shown here is derived from an EMBL/GenBank/DDBJ whole genome shotgun (WGS) entry which is preliminary data.</text>
</comment>
<keyword evidence="2" id="KW-1185">Reference proteome</keyword>
<dbReference type="OrthoDB" id="2382360at2"/>
<gene>
    <name evidence="1" type="ORF">EDD72_102216</name>
</gene>
<dbReference type="Proteomes" id="UP000295788">
    <property type="component" value="Unassembled WGS sequence"/>
</dbReference>
<evidence type="ECO:0000313" key="1">
    <source>
        <dbReference type="EMBL" id="TCS84172.1"/>
    </source>
</evidence>
<dbReference type="PIRSF" id="PIRSF036698">
    <property type="entry name" value="UCP036698"/>
    <property type="match status" value="1"/>
</dbReference>
<reference evidence="1 2" key="1">
    <citation type="submission" date="2019-03" db="EMBL/GenBank/DDBJ databases">
        <title>Genomic Encyclopedia of Type Strains, Phase IV (KMG-IV): sequencing the most valuable type-strain genomes for metagenomic binning, comparative biology and taxonomic classification.</title>
        <authorList>
            <person name="Goeker M."/>
        </authorList>
    </citation>
    <scope>NUCLEOTIDE SEQUENCE [LARGE SCALE GENOMIC DNA]</scope>
    <source>
        <strain evidence="1 2">DSM 23802</strain>
    </source>
</reference>
<organism evidence="1 2">
    <name type="scientific">Tepidibacillus fermentans</name>
    <dbReference type="NCBI Taxonomy" id="1281767"/>
    <lineage>
        <taxon>Bacteria</taxon>
        <taxon>Bacillati</taxon>
        <taxon>Bacillota</taxon>
        <taxon>Bacilli</taxon>
        <taxon>Bacillales</taxon>
        <taxon>Bacillaceae</taxon>
        <taxon>Tepidibacillus</taxon>
    </lineage>
</organism>
<evidence type="ECO:0000313" key="2">
    <source>
        <dbReference type="Proteomes" id="UP000295788"/>
    </source>
</evidence>